<evidence type="ECO:0000313" key="2">
    <source>
        <dbReference type="Proteomes" id="UP000316770"/>
    </source>
</evidence>
<dbReference type="Proteomes" id="UP000316770">
    <property type="component" value="Chromosome"/>
</dbReference>
<dbReference type="AlphaFoldDB" id="A0A518IM40"/>
<evidence type="ECO:0000313" key="1">
    <source>
        <dbReference type="EMBL" id="QDV54147.1"/>
    </source>
</evidence>
<evidence type="ECO:0008006" key="3">
    <source>
        <dbReference type="Google" id="ProtNLM"/>
    </source>
</evidence>
<keyword evidence="2" id="KW-1185">Reference proteome</keyword>
<accession>A0A518IM40</accession>
<name>A0A518IM40_9BACT</name>
<proteinExistence type="predicted"/>
<reference evidence="1 2" key="1">
    <citation type="submission" date="2019-02" db="EMBL/GenBank/DDBJ databases">
        <title>Deep-cultivation of Planctomycetes and their phenomic and genomic characterization uncovers novel biology.</title>
        <authorList>
            <person name="Wiegand S."/>
            <person name="Jogler M."/>
            <person name="Boedeker C."/>
            <person name="Pinto D."/>
            <person name="Vollmers J."/>
            <person name="Rivas-Marin E."/>
            <person name="Kohn T."/>
            <person name="Peeters S.H."/>
            <person name="Heuer A."/>
            <person name="Rast P."/>
            <person name="Oberbeckmann S."/>
            <person name="Bunk B."/>
            <person name="Jeske O."/>
            <person name="Meyerdierks A."/>
            <person name="Storesund J.E."/>
            <person name="Kallscheuer N."/>
            <person name="Luecker S."/>
            <person name="Lage O.M."/>
            <person name="Pohl T."/>
            <person name="Merkel B.J."/>
            <person name="Hornburger P."/>
            <person name="Mueller R.-W."/>
            <person name="Bruemmer F."/>
            <person name="Labrenz M."/>
            <person name="Spormann A.M."/>
            <person name="Op den Camp H."/>
            <person name="Overmann J."/>
            <person name="Amann R."/>
            <person name="Jetten M.S.M."/>
            <person name="Mascher T."/>
            <person name="Medema M.H."/>
            <person name="Devos D.P."/>
            <person name="Kaster A.-K."/>
            <person name="Ovreas L."/>
            <person name="Rohde M."/>
            <person name="Galperin M.Y."/>
            <person name="Jogler C."/>
        </authorList>
    </citation>
    <scope>NUCLEOTIDE SEQUENCE [LARGE SCALE GENOMIC DNA]</scope>
    <source>
        <strain evidence="1 2">Mal33</strain>
    </source>
</reference>
<organism evidence="1 2">
    <name type="scientific">Rosistilla oblonga</name>
    <dbReference type="NCBI Taxonomy" id="2527990"/>
    <lineage>
        <taxon>Bacteria</taxon>
        <taxon>Pseudomonadati</taxon>
        <taxon>Planctomycetota</taxon>
        <taxon>Planctomycetia</taxon>
        <taxon>Pirellulales</taxon>
        <taxon>Pirellulaceae</taxon>
        <taxon>Rosistilla</taxon>
    </lineage>
</organism>
<gene>
    <name evidence="1" type="ORF">Mal33_00930</name>
</gene>
<protein>
    <recommendedName>
        <fullName evidence="3">PilZ domain-containing protein</fullName>
    </recommendedName>
</protein>
<dbReference type="EMBL" id="CP036318">
    <property type="protein sequence ID" value="QDV54147.1"/>
    <property type="molecule type" value="Genomic_DNA"/>
</dbReference>
<sequence length="170" mass="18606">MFGLGNRKQIEVRCAMTRLINQTLDYASLASSEEPPELKDRSESRLVRTLPVFLIPCTGDDENGGPDIQIGFTADVSCFGVSVLLSDTLNLQELVLMIGDPKHRKVMRGTCRYRKPLGMGTCQYGIRLDEVLNDSDYAPLLKYATALESKAQQVIAGNPNAASQGVVAKK</sequence>